<comment type="caution">
    <text evidence="10">The sequence shown here is derived from an EMBL/GenBank/DDBJ whole genome shotgun (WGS) entry which is preliminary data.</text>
</comment>
<feature type="transmembrane region" description="Helical" evidence="9">
    <location>
        <begin position="298"/>
        <end position="318"/>
    </location>
</feature>
<feature type="transmembrane region" description="Helical" evidence="9">
    <location>
        <begin position="439"/>
        <end position="461"/>
    </location>
</feature>
<evidence type="ECO:0000256" key="8">
    <source>
        <dbReference type="SAM" id="MobiDB-lite"/>
    </source>
</evidence>
<keyword evidence="11" id="KW-1185">Reference proteome</keyword>
<evidence type="ECO:0000256" key="3">
    <source>
        <dbReference type="ARBA" id="ARBA00022448"/>
    </source>
</evidence>
<comment type="similarity">
    <text evidence="2">Belongs to the sodium:galactoside symporter (TC 2.A.2) family.</text>
</comment>
<feature type="region of interest" description="Disordered" evidence="8">
    <location>
        <begin position="217"/>
        <end position="236"/>
    </location>
</feature>
<dbReference type="InterPro" id="IPR018043">
    <property type="entry name" value="Na/Gal_symport_CS"/>
</dbReference>
<accession>A0AAE4QS55</accession>
<feature type="transmembrane region" description="Helical" evidence="9">
    <location>
        <begin position="82"/>
        <end position="99"/>
    </location>
</feature>
<dbReference type="RefSeq" id="WP_243399388.1">
    <property type="nucleotide sequence ID" value="NZ_NPEF02000023.1"/>
</dbReference>
<gene>
    <name evidence="10" type="ORF">CH379_017280</name>
</gene>
<comment type="subcellular location">
    <subcellularLocation>
        <location evidence="1">Cell membrane</location>
        <topology evidence="1">Multi-pass membrane protein</topology>
    </subcellularLocation>
</comment>
<feature type="transmembrane region" description="Helical" evidence="9">
    <location>
        <begin position="190"/>
        <end position="210"/>
    </location>
</feature>
<dbReference type="AlphaFoldDB" id="A0AAE4QS55"/>
<dbReference type="PANTHER" id="PTHR11328:SF24">
    <property type="entry name" value="MAJOR FACILITATOR SUPERFAMILY (MFS) PROFILE DOMAIN-CONTAINING PROTEIN"/>
    <property type="match status" value="1"/>
</dbReference>
<evidence type="ECO:0000256" key="1">
    <source>
        <dbReference type="ARBA" id="ARBA00004651"/>
    </source>
</evidence>
<dbReference type="GO" id="GO:0008643">
    <property type="term" value="P:carbohydrate transport"/>
    <property type="evidence" value="ECO:0007669"/>
    <property type="project" value="InterPro"/>
</dbReference>
<dbReference type="SUPFAM" id="SSF103473">
    <property type="entry name" value="MFS general substrate transporter"/>
    <property type="match status" value="1"/>
</dbReference>
<evidence type="ECO:0000313" key="11">
    <source>
        <dbReference type="Proteomes" id="UP000232122"/>
    </source>
</evidence>
<dbReference type="Pfam" id="PF13347">
    <property type="entry name" value="MFS_2"/>
    <property type="match status" value="1"/>
</dbReference>
<dbReference type="InterPro" id="IPR039672">
    <property type="entry name" value="MFS_2"/>
</dbReference>
<dbReference type="InterPro" id="IPR036259">
    <property type="entry name" value="MFS_trans_sf"/>
</dbReference>
<feature type="transmembrane region" description="Helical" evidence="9">
    <location>
        <begin position="150"/>
        <end position="170"/>
    </location>
</feature>
<dbReference type="Proteomes" id="UP000232122">
    <property type="component" value="Unassembled WGS sequence"/>
</dbReference>
<feature type="transmembrane region" description="Helical" evidence="9">
    <location>
        <begin position="330"/>
        <end position="348"/>
    </location>
</feature>
<evidence type="ECO:0000256" key="9">
    <source>
        <dbReference type="SAM" id="Phobius"/>
    </source>
</evidence>
<sequence length="488" mass="54490">MQTRSPMTVGVMAGYATAEIGITAVEVLAQIYLLEFFVSAVGLKASLAGLALSLAVLWDAISDPLMGTISDRTKTEFGKRRPYILVGGFLLAASIYWMFSPPQLETQTEKFLFLLGIYLLVNTAMTILAVPHIALGGEMTFVPSERTRIFGWRFFFSNVGFILVLILPSIFSQIFPSINEASRLLITRGYTAITVAGILIFTSILTFFCTRGWDPSETERHNDSNSGEVPFRSYPKTETATRSSAIRTWAKNLKTVFKNLYFLPLIIAFIIATLGRTFNSSIVNLYYKYRIRLTETEIGLWILLPFVICLILSIFLWVYLSGKFGKKKPAFWGISLLGIMTMVVYPLFPERAVVPIFFTAVFGGFFAGAVLLFDSLVADIVDYDELKTGQKREGWFFGLWKMATKTARALGLGLGGFLLGEIGYQEGSLEQIPELGFRLSILFGPVVGGLFLLGAFVFLAMPLTGERHARIQSLLLRKRKIRNRIRTS</sequence>
<keyword evidence="5 9" id="KW-0812">Transmembrane</keyword>
<feature type="transmembrane region" description="Helical" evidence="9">
    <location>
        <begin position="354"/>
        <end position="373"/>
    </location>
</feature>
<name>A0AAE4QS55_9LEPT</name>
<keyword evidence="7 9" id="KW-0472">Membrane</keyword>
<feature type="transmembrane region" description="Helical" evidence="9">
    <location>
        <begin position="260"/>
        <end position="278"/>
    </location>
</feature>
<dbReference type="PANTHER" id="PTHR11328">
    <property type="entry name" value="MAJOR FACILITATOR SUPERFAMILY DOMAIN-CONTAINING PROTEIN"/>
    <property type="match status" value="1"/>
</dbReference>
<keyword evidence="3" id="KW-0813">Transport</keyword>
<keyword evidence="4" id="KW-1003">Cell membrane</keyword>
<dbReference type="GO" id="GO:0015293">
    <property type="term" value="F:symporter activity"/>
    <property type="evidence" value="ECO:0007669"/>
    <property type="project" value="InterPro"/>
</dbReference>
<dbReference type="EMBL" id="NPEF02000023">
    <property type="protein sequence ID" value="MDV6237389.1"/>
    <property type="molecule type" value="Genomic_DNA"/>
</dbReference>
<dbReference type="PROSITE" id="PS00872">
    <property type="entry name" value="NA_GALACTOSIDE_SYMP"/>
    <property type="match status" value="1"/>
</dbReference>
<evidence type="ECO:0000256" key="7">
    <source>
        <dbReference type="ARBA" id="ARBA00023136"/>
    </source>
</evidence>
<dbReference type="GO" id="GO:0006814">
    <property type="term" value="P:sodium ion transport"/>
    <property type="evidence" value="ECO:0007669"/>
    <property type="project" value="InterPro"/>
</dbReference>
<feature type="transmembrane region" description="Helical" evidence="9">
    <location>
        <begin position="394"/>
        <end position="419"/>
    </location>
</feature>
<evidence type="ECO:0000256" key="6">
    <source>
        <dbReference type="ARBA" id="ARBA00022989"/>
    </source>
</evidence>
<keyword evidence="6 9" id="KW-1133">Transmembrane helix</keyword>
<evidence type="ECO:0000256" key="4">
    <source>
        <dbReference type="ARBA" id="ARBA00022475"/>
    </source>
</evidence>
<reference evidence="10 11" key="1">
    <citation type="journal article" date="2018" name="Microb. Genom.">
        <title>Deciphering the unexplored Leptospira diversity from soils uncovers genomic evolution to virulence.</title>
        <authorList>
            <person name="Thibeaux R."/>
            <person name="Iraola G."/>
            <person name="Ferres I."/>
            <person name="Bierque E."/>
            <person name="Girault D."/>
            <person name="Soupe-Gilbert M.E."/>
            <person name="Picardeau M."/>
            <person name="Goarant C."/>
        </authorList>
    </citation>
    <scope>NUCLEOTIDE SEQUENCE [LARGE SCALE GENOMIC DNA]</scope>
    <source>
        <strain evidence="10 11">ATI7-C-A5</strain>
    </source>
</reference>
<feature type="transmembrane region" description="Helical" evidence="9">
    <location>
        <begin position="111"/>
        <end position="130"/>
    </location>
</feature>
<evidence type="ECO:0000313" key="10">
    <source>
        <dbReference type="EMBL" id="MDV6237389.1"/>
    </source>
</evidence>
<feature type="transmembrane region" description="Helical" evidence="9">
    <location>
        <begin position="12"/>
        <end position="34"/>
    </location>
</feature>
<dbReference type="GO" id="GO:0005886">
    <property type="term" value="C:plasma membrane"/>
    <property type="evidence" value="ECO:0007669"/>
    <property type="project" value="UniProtKB-SubCell"/>
</dbReference>
<organism evidence="10 11">
    <name type="scientific">Leptospira ellisii</name>
    <dbReference type="NCBI Taxonomy" id="2023197"/>
    <lineage>
        <taxon>Bacteria</taxon>
        <taxon>Pseudomonadati</taxon>
        <taxon>Spirochaetota</taxon>
        <taxon>Spirochaetia</taxon>
        <taxon>Leptospirales</taxon>
        <taxon>Leptospiraceae</taxon>
        <taxon>Leptospira</taxon>
    </lineage>
</organism>
<proteinExistence type="inferred from homology"/>
<evidence type="ECO:0000256" key="5">
    <source>
        <dbReference type="ARBA" id="ARBA00022692"/>
    </source>
</evidence>
<dbReference type="Gene3D" id="1.20.1250.20">
    <property type="entry name" value="MFS general substrate transporter like domains"/>
    <property type="match status" value="2"/>
</dbReference>
<evidence type="ECO:0000256" key="2">
    <source>
        <dbReference type="ARBA" id="ARBA00009617"/>
    </source>
</evidence>
<feature type="transmembrane region" description="Helical" evidence="9">
    <location>
        <begin position="40"/>
        <end position="61"/>
    </location>
</feature>
<protein>
    <submittedName>
        <fullName evidence="10">MFS transporter</fullName>
    </submittedName>
</protein>